<feature type="transmembrane region" description="Helical" evidence="6">
    <location>
        <begin position="71"/>
        <end position="93"/>
    </location>
</feature>
<feature type="transmembrane region" description="Helical" evidence="6">
    <location>
        <begin position="367"/>
        <end position="386"/>
    </location>
</feature>
<dbReference type="Proteomes" id="UP000226442">
    <property type="component" value="Unassembled WGS sequence"/>
</dbReference>
<evidence type="ECO:0000256" key="6">
    <source>
        <dbReference type="SAM" id="Phobius"/>
    </source>
</evidence>
<feature type="transmembrane region" description="Helical" evidence="6">
    <location>
        <begin position="306"/>
        <end position="323"/>
    </location>
</feature>
<sequence>MKIAMSKSFNPLNWLPRISVMDWYIVKELMGPFLFGVGLFTSVAITVGALFELVRRVAESGLPYGAAIEIFMLQIPYFVVLAFPMSMLLATLMAYSRMSSDSELVALRSCGVSVYRLVIPAVILGLVVTALTFPLQELVVPAANYRATLTLDKALKRETPLFQKGNIIYTEFRTNDKSANETLARFFYAEEFDGKRMKGLTIIDRSTPGLNQIVSSESATWNPSQNTWDFFNGTAYIVAPDGSYRNIVRFEHQQLKLPRTPLDLAAKARDFKEMNIAQALERLELIKSSGDEQQIRKLMVRIQEKYAFPFVSMVFAIVGAALGTQPRRSGKGTSFGISVVVIFTYYVFSFVTSSMGVKAVLSPILSAWLPIAFGFGIGGVLLVRAASR</sequence>
<comment type="subcellular location">
    <subcellularLocation>
        <location evidence="1">Cell membrane</location>
        <topology evidence="1">Multi-pass membrane protein</topology>
    </subcellularLocation>
</comment>
<keyword evidence="4 6" id="KW-1133">Transmembrane helix</keyword>
<evidence type="ECO:0000256" key="2">
    <source>
        <dbReference type="ARBA" id="ARBA00022475"/>
    </source>
</evidence>
<dbReference type="GO" id="GO:0043190">
    <property type="term" value="C:ATP-binding cassette (ABC) transporter complex"/>
    <property type="evidence" value="ECO:0007669"/>
    <property type="project" value="TreeGrafter"/>
</dbReference>
<dbReference type="OrthoDB" id="9780716at2"/>
<organism evidence="7 8">
    <name type="scientific">Tychonema bourrellyi FEM_GT703</name>
    <dbReference type="NCBI Taxonomy" id="2040638"/>
    <lineage>
        <taxon>Bacteria</taxon>
        <taxon>Bacillati</taxon>
        <taxon>Cyanobacteriota</taxon>
        <taxon>Cyanophyceae</taxon>
        <taxon>Oscillatoriophycideae</taxon>
        <taxon>Oscillatoriales</taxon>
        <taxon>Microcoleaceae</taxon>
        <taxon>Tychonema</taxon>
    </lineage>
</organism>
<evidence type="ECO:0000313" key="7">
    <source>
        <dbReference type="EMBL" id="PHX54093.1"/>
    </source>
</evidence>
<keyword evidence="8" id="KW-1185">Reference proteome</keyword>
<accession>A0A2G4EX38</accession>
<keyword evidence="2" id="KW-1003">Cell membrane</keyword>
<reference evidence="7" key="1">
    <citation type="submission" date="2017-10" db="EMBL/GenBank/DDBJ databases">
        <title>Draft genome sequence of the planktic cyanobacteria Tychonema bourrellyi isolated from alpine lentic freshwater.</title>
        <authorList>
            <person name="Tett A."/>
            <person name="Armanini F."/>
            <person name="Asnicar F."/>
            <person name="Boscaini A."/>
            <person name="Pasolli E."/>
            <person name="Zolfo M."/>
            <person name="Donati C."/>
            <person name="Salmaso N."/>
            <person name="Segata N."/>
        </authorList>
    </citation>
    <scope>NUCLEOTIDE SEQUENCE</scope>
    <source>
        <strain evidence="7">FEM_GT703</strain>
    </source>
</reference>
<feature type="transmembrane region" description="Helical" evidence="6">
    <location>
        <begin position="335"/>
        <end position="355"/>
    </location>
</feature>
<evidence type="ECO:0000256" key="3">
    <source>
        <dbReference type="ARBA" id="ARBA00022692"/>
    </source>
</evidence>
<dbReference type="Pfam" id="PF03739">
    <property type="entry name" value="LptF_LptG"/>
    <property type="match status" value="1"/>
</dbReference>
<dbReference type="RefSeq" id="WP_096830000.1">
    <property type="nucleotide sequence ID" value="NZ_NXIB02000126.1"/>
</dbReference>
<evidence type="ECO:0000313" key="8">
    <source>
        <dbReference type="Proteomes" id="UP000226442"/>
    </source>
</evidence>
<keyword evidence="5 6" id="KW-0472">Membrane</keyword>
<proteinExistence type="predicted"/>
<evidence type="ECO:0000256" key="5">
    <source>
        <dbReference type="ARBA" id="ARBA00023136"/>
    </source>
</evidence>
<dbReference type="PANTHER" id="PTHR33529">
    <property type="entry name" value="SLR0882 PROTEIN-RELATED"/>
    <property type="match status" value="1"/>
</dbReference>
<feature type="transmembrane region" description="Helical" evidence="6">
    <location>
        <begin position="29"/>
        <end position="51"/>
    </location>
</feature>
<dbReference type="PANTHER" id="PTHR33529:SF6">
    <property type="entry name" value="YJGP_YJGQ FAMILY PERMEASE"/>
    <property type="match status" value="1"/>
</dbReference>
<comment type="caution">
    <text evidence="7">The sequence shown here is derived from an EMBL/GenBank/DDBJ whole genome shotgun (WGS) entry which is preliminary data.</text>
</comment>
<feature type="transmembrane region" description="Helical" evidence="6">
    <location>
        <begin position="114"/>
        <end position="135"/>
    </location>
</feature>
<dbReference type="GO" id="GO:0015920">
    <property type="term" value="P:lipopolysaccharide transport"/>
    <property type="evidence" value="ECO:0007669"/>
    <property type="project" value="TreeGrafter"/>
</dbReference>
<dbReference type="AlphaFoldDB" id="A0A2G4EX38"/>
<evidence type="ECO:0000256" key="4">
    <source>
        <dbReference type="ARBA" id="ARBA00022989"/>
    </source>
</evidence>
<dbReference type="InterPro" id="IPR005495">
    <property type="entry name" value="LptG/LptF_permease"/>
</dbReference>
<protein>
    <submittedName>
        <fullName evidence="7">YjgP/YjgQ family permease</fullName>
    </submittedName>
</protein>
<evidence type="ECO:0000256" key="1">
    <source>
        <dbReference type="ARBA" id="ARBA00004651"/>
    </source>
</evidence>
<keyword evidence="3 6" id="KW-0812">Transmembrane</keyword>
<dbReference type="EMBL" id="NXIB02000126">
    <property type="protein sequence ID" value="PHX54093.1"/>
    <property type="molecule type" value="Genomic_DNA"/>
</dbReference>
<name>A0A2G4EX38_9CYAN</name>
<gene>
    <name evidence="7" type="ORF">CP500_018025</name>
</gene>